<comment type="caution">
    <text evidence="1">The sequence shown here is derived from an EMBL/GenBank/DDBJ whole genome shotgun (WGS) entry which is preliminary data.</text>
</comment>
<dbReference type="Proteomes" id="UP001144978">
    <property type="component" value="Unassembled WGS sequence"/>
</dbReference>
<protein>
    <submittedName>
        <fullName evidence="1">Uncharacterized protein</fullName>
    </submittedName>
</protein>
<organism evidence="1 2">
    <name type="scientific">Trametes sanguinea</name>
    <dbReference type="NCBI Taxonomy" id="158606"/>
    <lineage>
        <taxon>Eukaryota</taxon>
        <taxon>Fungi</taxon>
        <taxon>Dikarya</taxon>
        <taxon>Basidiomycota</taxon>
        <taxon>Agaricomycotina</taxon>
        <taxon>Agaricomycetes</taxon>
        <taxon>Polyporales</taxon>
        <taxon>Polyporaceae</taxon>
        <taxon>Trametes</taxon>
    </lineage>
</organism>
<evidence type="ECO:0000313" key="2">
    <source>
        <dbReference type="Proteomes" id="UP001144978"/>
    </source>
</evidence>
<reference evidence="1" key="1">
    <citation type="submission" date="2022-08" db="EMBL/GenBank/DDBJ databases">
        <title>Genome Sequence of Pycnoporus sanguineus.</title>
        <authorList>
            <person name="Buettner E."/>
        </authorList>
    </citation>
    <scope>NUCLEOTIDE SEQUENCE</scope>
    <source>
        <strain evidence="1">CG-C14</strain>
    </source>
</reference>
<sequence>MRIGVRGASSTDASQALHREQGLPGFNLKLLCVITRLNHRTNATVLNVSARGMLSSLQLLRVITRPNHRTDATQWSTFQAGLQFIKPNVLTHFVPVQSRFRYGPTSASNPSTYHDDLLRPIMLATSSFLVPDSHVWPGTVRSRLFLFTQWLPPYSDSLRQPVMKHFHSAPPRHYRATHAYAILVRPHLVRLTPRRNSAAPETLALRDSFRRSFAQTGAWVYDQCRTWCYLPMSAPSHPSRVLPSASEMSLLPSERGARGAQLVLLVCCADCPSYCRRRWHVHLTPKGSRSLGLTLGPLSSDSTSAPSSGAPRWPLDAAGSLRLPPVVLVGLVIDMPASATHVL</sequence>
<dbReference type="EMBL" id="JANSHE010002956">
    <property type="protein sequence ID" value="KAJ2988516.1"/>
    <property type="molecule type" value="Genomic_DNA"/>
</dbReference>
<name>A0ACC1PAY9_9APHY</name>
<evidence type="ECO:0000313" key="1">
    <source>
        <dbReference type="EMBL" id="KAJ2988516.1"/>
    </source>
</evidence>
<accession>A0ACC1PAY9</accession>
<proteinExistence type="predicted"/>
<gene>
    <name evidence="1" type="ORF">NUW54_g9090</name>
</gene>
<keyword evidence="2" id="KW-1185">Reference proteome</keyword>